<keyword evidence="11 14" id="KW-0786">Thiamine pyrophosphate</keyword>
<dbReference type="InterPro" id="IPR000399">
    <property type="entry name" value="TPP-bd_CS"/>
</dbReference>
<evidence type="ECO:0000313" key="19">
    <source>
        <dbReference type="Proteomes" id="UP000192906"/>
    </source>
</evidence>
<comment type="pathway">
    <text evidence="2 14">Amino-acid biosynthesis; L-valine biosynthesis; L-valine from pyruvate: step 1/4.</text>
</comment>
<dbReference type="GO" id="GO:0005948">
    <property type="term" value="C:acetolactate synthase complex"/>
    <property type="evidence" value="ECO:0007669"/>
    <property type="project" value="TreeGrafter"/>
</dbReference>
<dbReference type="Proteomes" id="UP000192906">
    <property type="component" value="Unassembled WGS sequence"/>
</dbReference>
<dbReference type="UniPathway" id="UPA00047">
    <property type="reaction ID" value="UER00055"/>
</dbReference>
<evidence type="ECO:0000256" key="4">
    <source>
        <dbReference type="ARBA" id="ARBA00013145"/>
    </source>
</evidence>
<evidence type="ECO:0000256" key="7">
    <source>
        <dbReference type="ARBA" id="ARBA00022679"/>
    </source>
</evidence>
<dbReference type="FunFam" id="3.40.50.970:FF:000007">
    <property type="entry name" value="Acetolactate synthase"/>
    <property type="match status" value="1"/>
</dbReference>
<dbReference type="FunFam" id="3.40.50.1220:FF:000008">
    <property type="entry name" value="Acetolactate synthase"/>
    <property type="match status" value="1"/>
</dbReference>
<dbReference type="RefSeq" id="WP_085097892.1">
    <property type="nucleotide sequence ID" value="NZ_FWZU01000001.1"/>
</dbReference>
<evidence type="ECO:0000256" key="6">
    <source>
        <dbReference type="ARBA" id="ARBA00022630"/>
    </source>
</evidence>
<keyword evidence="19" id="KW-1185">Reference proteome</keyword>
<evidence type="ECO:0000256" key="1">
    <source>
        <dbReference type="ARBA" id="ARBA00004974"/>
    </source>
</evidence>
<sequence length="553" mass="59534">MEISGAQLLIRLLERQGIDIICGIPGGSNLPIYDALRNSSIKHILARHEQGAGFMSHGMARTTGKAAVCMATSGPGVTNMLTAIADASLDSIPIVAITGQVSSSLIGTDAFQEVDTYGLTIPITKHNFLVQSAKDLLQIIPEAFRLAESGRPGPVVIDIPKNVQSEILELDDFPEAGVKSKPSLCDDNLLSQAVEMINNSRRPVIYAGGGVVAAEGSQNLIRFAHKNSIPVVTSLMGLGVYPHGDAHCLGMLGMHGERATNMIMNEADLIIALGVRFDDRAVGKTCEFCKHADILHVDIDKSEIDKIKSSNLAIVGDVGHALKVFAERVESAIRMEWSARIASLKLMNPEILPDMDDTFHPMNLLRVVSESLSENSIITTDVGQHQMWVAKGYPFRKPRTLLTSGGLGTMGFGLPTAIGAALSNPESRIVCVSGDGSFLMNIQELATLAEHHLNVKVLIMNNNRLGLVRQQQELFFGERYIASTFESSPDFTAIAKGFGVPAFDLGEAENPSLFLRKILGQDGPCVINIPIEIENKVLPMVPPECANIEMIGG</sequence>
<evidence type="ECO:0000256" key="2">
    <source>
        <dbReference type="ARBA" id="ARBA00005025"/>
    </source>
</evidence>
<proteinExistence type="inferred from homology"/>
<comment type="pathway">
    <text evidence="1 14">Amino-acid biosynthesis; L-isoleucine biosynthesis; L-isoleucine from 2-oxobutanoate: step 1/4.</text>
</comment>
<dbReference type="EC" id="2.2.1.6" evidence="4 14"/>
<evidence type="ECO:0000256" key="8">
    <source>
        <dbReference type="ARBA" id="ARBA00022723"/>
    </source>
</evidence>
<evidence type="ECO:0000256" key="5">
    <source>
        <dbReference type="ARBA" id="ARBA00022605"/>
    </source>
</evidence>
<keyword evidence="6" id="KW-0285">Flavoprotein</keyword>
<dbReference type="CDD" id="cd07035">
    <property type="entry name" value="TPP_PYR_POX_like"/>
    <property type="match status" value="1"/>
</dbReference>
<dbReference type="Pfam" id="PF02776">
    <property type="entry name" value="TPP_enzyme_N"/>
    <property type="match status" value="1"/>
</dbReference>
<protein>
    <recommendedName>
        <fullName evidence="4 14">Acetolactate synthase</fullName>
        <ecNumber evidence="4 14">2.2.1.6</ecNumber>
    </recommendedName>
</protein>
<dbReference type="EMBL" id="FWZU01000001">
    <property type="protein sequence ID" value="SME92425.1"/>
    <property type="molecule type" value="Genomic_DNA"/>
</dbReference>
<dbReference type="InterPro" id="IPR045229">
    <property type="entry name" value="TPP_enz"/>
</dbReference>
<dbReference type="NCBIfam" id="TIGR00118">
    <property type="entry name" value="acolac_lg"/>
    <property type="match status" value="1"/>
</dbReference>
<organism evidence="18 19">
    <name type="scientific">Desulfovibrio gilichinskyi</name>
    <dbReference type="NCBI Taxonomy" id="1519643"/>
    <lineage>
        <taxon>Bacteria</taxon>
        <taxon>Pseudomonadati</taxon>
        <taxon>Thermodesulfobacteriota</taxon>
        <taxon>Desulfovibrionia</taxon>
        <taxon>Desulfovibrionales</taxon>
        <taxon>Desulfovibrionaceae</taxon>
        <taxon>Desulfovibrio</taxon>
    </lineage>
</organism>
<dbReference type="STRING" id="1519643.SAMN06295933_0539"/>
<dbReference type="GO" id="GO:0009099">
    <property type="term" value="P:L-valine biosynthetic process"/>
    <property type="evidence" value="ECO:0007669"/>
    <property type="project" value="UniProtKB-UniPathway"/>
</dbReference>
<dbReference type="InterPro" id="IPR012846">
    <property type="entry name" value="Acetolactate_synth_lsu"/>
</dbReference>
<dbReference type="Pfam" id="PF02775">
    <property type="entry name" value="TPP_enzyme_C"/>
    <property type="match status" value="1"/>
</dbReference>
<evidence type="ECO:0000259" key="16">
    <source>
        <dbReference type="Pfam" id="PF02775"/>
    </source>
</evidence>
<name>A0A1X7C9C0_9BACT</name>
<dbReference type="PROSITE" id="PS00187">
    <property type="entry name" value="TPP_ENZYMES"/>
    <property type="match status" value="1"/>
</dbReference>
<dbReference type="InterPro" id="IPR011766">
    <property type="entry name" value="TPP_enzyme_TPP-bd"/>
</dbReference>
<dbReference type="GO" id="GO:0000287">
    <property type="term" value="F:magnesium ion binding"/>
    <property type="evidence" value="ECO:0007669"/>
    <property type="project" value="UniProtKB-UniRule"/>
</dbReference>
<dbReference type="AlphaFoldDB" id="A0A1X7C9C0"/>
<evidence type="ECO:0000259" key="17">
    <source>
        <dbReference type="Pfam" id="PF02776"/>
    </source>
</evidence>
<dbReference type="GO" id="GO:0009097">
    <property type="term" value="P:isoleucine biosynthetic process"/>
    <property type="evidence" value="ECO:0007669"/>
    <property type="project" value="UniProtKB-UniPathway"/>
</dbReference>
<dbReference type="FunFam" id="3.40.50.970:FF:000016">
    <property type="entry name" value="Acetolactate synthase"/>
    <property type="match status" value="1"/>
</dbReference>
<evidence type="ECO:0000256" key="9">
    <source>
        <dbReference type="ARBA" id="ARBA00022827"/>
    </source>
</evidence>
<keyword evidence="5 14" id="KW-0028">Amino-acid biosynthesis</keyword>
<dbReference type="Gene3D" id="3.40.50.970">
    <property type="match status" value="2"/>
</dbReference>
<dbReference type="GO" id="GO:0003984">
    <property type="term" value="F:acetolactate synthase activity"/>
    <property type="evidence" value="ECO:0007669"/>
    <property type="project" value="UniProtKB-EC"/>
</dbReference>
<dbReference type="SUPFAM" id="SSF52518">
    <property type="entry name" value="Thiamin diphosphate-binding fold (THDP-binding)"/>
    <property type="match status" value="2"/>
</dbReference>
<keyword evidence="9" id="KW-0274">FAD</keyword>
<evidence type="ECO:0000256" key="10">
    <source>
        <dbReference type="ARBA" id="ARBA00022842"/>
    </source>
</evidence>
<feature type="domain" description="Thiamine pyrophosphate enzyme central" evidence="15">
    <location>
        <begin position="191"/>
        <end position="323"/>
    </location>
</feature>
<comment type="catalytic activity">
    <reaction evidence="13 14">
        <text>2 pyruvate + H(+) = (2S)-2-acetolactate + CO2</text>
        <dbReference type="Rhea" id="RHEA:25249"/>
        <dbReference type="ChEBI" id="CHEBI:15361"/>
        <dbReference type="ChEBI" id="CHEBI:15378"/>
        <dbReference type="ChEBI" id="CHEBI:16526"/>
        <dbReference type="ChEBI" id="CHEBI:58476"/>
        <dbReference type="EC" id="2.2.1.6"/>
    </reaction>
</comment>
<evidence type="ECO:0000256" key="11">
    <source>
        <dbReference type="ARBA" id="ARBA00023052"/>
    </source>
</evidence>
<evidence type="ECO:0000256" key="12">
    <source>
        <dbReference type="ARBA" id="ARBA00023304"/>
    </source>
</evidence>
<dbReference type="GO" id="GO:0030976">
    <property type="term" value="F:thiamine pyrophosphate binding"/>
    <property type="evidence" value="ECO:0007669"/>
    <property type="project" value="UniProtKB-UniRule"/>
</dbReference>
<dbReference type="OrthoDB" id="2254214at2"/>
<dbReference type="UniPathway" id="UPA00049">
    <property type="reaction ID" value="UER00059"/>
</dbReference>
<gene>
    <name evidence="18" type="ORF">SAMN06295933_0539</name>
</gene>
<dbReference type="CDD" id="cd02015">
    <property type="entry name" value="TPP_AHAS"/>
    <property type="match status" value="1"/>
</dbReference>
<dbReference type="GO" id="GO:0050660">
    <property type="term" value="F:flavin adenine dinucleotide binding"/>
    <property type="evidence" value="ECO:0007669"/>
    <property type="project" value="InterPro"/>
</dbReference>
<keyword evidence="12 14" id="KW-0100">Branched-chain amino acid biosynthesis</keyword>
<dbReference type="Gene3D" id="3.40.50.1220">
    <property type="entry name" value="TPP-binding domain"/>
    <property type="match status" value="1"/>
</dbReference>
<dbReference type="InterPro" id="IPR012001">
    <property type="entry name" value="Thiamin_PyroP_enz_TPP-bd_dom"/>
</dbReference>
<keyword evidence="10 14" id="KW-0460">Magnesium</keyword>
<dbReference type="PANTHER" id="PTHR18968:SF170">
    <property type="entry name" value="ACETOLACTATE SYNTHASE ISOZYME 1 LARGE SUBUNIT"/>
    <property type="match status" value="1"/>
</dbReference>
<feature type="domain" description="Thiamine pyrophosphate enzyme TPP-binding" evidence="16">
    <location>
        <begin position="381"/>
        <end position="529"/>
    </location>
</feature>
<dbReference type="SUPFAM" id="SSF52467">
    <property type="entry name" value="DHS-like NAD/FAD-binding domain"/>
    <property type="match status" value="1"/>
</dbReference>
<evidence type="ECO:0000259" key="15">
    <source>
        <dbReference type="Pfam" id="PF00205"/>
    </source>
</evidence>
<dbReference type="Pfam" id="PF00205">
    <property type="entry name" value="TPP_enzyme_M"/>
    <property type="match status" value="1"/>
</dbReference>
<feature type="domain" description="Thiamine pyrophosphate enzyme N-terminal TPP-binding" evidence="17">
    <location>
        <begin position="4"/>
        <end position="117"/>
    </location>
</feature>
<dbReference type="InterPro" id="IPR029061">
    <property type="entry name" value="THDP-binding"/>
</dbReference>
<dbReference type="PANTHER" id="PTHR18968">
    <property type="entry name" value="THIAMINE PYROPHOSPHATE ENZYMES"/>
    <property type="match status" value="1"/>
</dbReference>
<evidence type="ECO:0000256" key="13">
    <source>
        <dbReference type="ARBA" id="ARBA00048670"/>
    </source>
</evidence>
<comment type="cofactor">
    <cofactor evidence="14">
        <name>Mg(2+)</name>
        <dbReference type="ChEBI" id="CHEBI:18420"/>
    </cofactor>
    <text evidence="14">Binds 1 Mg(2+) ion per subunit.</text>
</comment>
<evidence type="ECO:0000313" key="18">
    <source>
        <dbReference type="EMBL" id="SME92425.1"/>
    </source>
</evidence>
<evidence type="ECO:0000256" key="14">
    <source>
        <dbReference type="RuleBase" id="RU003591"/>
    </source>
</evidence>
<dbReference type="InterPro" id="IPR012000">
    <property type="entry name" value="Thiamin_PyroP_enz_cen_dom"/>
</dbReference>
<comment type="similarity">
    <text evidence="3 14">Belongs to the TPP enzyme family.</text>
</comment>
<comment type="cofactor">
    <cofactor evidence="14">
        <name>thiamine diphosphate</name>
        <dbReference type="ChEBI" id="CHEBI:58937"/>
    </cofactor>
    <text evidence="14">Binds 1 thiamine pyrophosphate per subunit.</text>
</comment>
<dbReference type="InterPro" id="IPR039368">
    <property type="entry name" value="AHAS_TPP"/>
</dbReference>
<reference evidence="19" key="1">
    <citation type="submission" date="2017-04" db="EMBL/GenBank/DDBJ databases">
        <authorList>
            <person name="Varghese N."/>
            <person name="Submissions S."/>
        </authorList>
    </citation>
    <scope>NUCLEOTIDE SEQUENCE [LARGE SCALE GENOMIC DNA]</scope>
    <source>
        <strain evidence="19">K3S</strain>
    </source>
</reference>
<accession>A0A1X7C9C0</accession>
<dbReference type="InterPro" id="IPR029035">
    <property type="entry name" value="DHS-like_NAD/FAD-binding_dom"/>
</dbReference>
<keyword evidence="8 14" id="KW-0479">Metal-binding</keyword>
<keyword evidence="7 14" id="KW-0808">Transferase</keyword>
<evidence type="ECO:0000256" key="3">
    <source>
        <dbReference type="ARBA" id="ARBA00007812"/>
    </source>
</evidence>